<accession>A0A9N9E7L9</accession>
<proteinExistence type="predicted"/>
<comment type="caution">
    <text evidence="1">The sequence shown here is derived from an EMBL/GenBank/DDBJ whole genome shotgun (WGS) entry which is preliminary data.</text>
</comment>
<name>A0A9N9E7L9_9GLOM</name>
<sequence>MHDPKMESYMQYTVDVLSQGSCALFVSPHEVIVKVSLSARILTSIFNFKQAKDNNGMQNKDKHSGKLRNTPNACGHTVFSLEIEH</sequence>
<reference evidence="1" key="1">
    <citation type="submission" date="2021-06" db="EMBL/GenBank/DDBJ databases">
        <authorList>
            <person name="Kallberg Y."/>
            <person name="Tangrot J."/>
            <person name="Rosling A."/>
        </authorList>
    </citation>
    <scope>NUCLEOTIDE SEQUENCE</scope>
    <source>
        <strain evidence="1">CL551</strain>
    </source>
</reference>
<keyword evidence="2" id="KW-1185">Reference proteome</keyword>
<dbReference type="Proteomes" id="UP000789342">
    <property type="component" value="Unassembled WGS sequence"/>
</dbReference>
<dbReference type="EMBL" id="CAJVPV010011736">
    <property type="protein sequence ID" value="CAG8663893.1"/>
    <property type="molecule type" value="Genomic_DNA"/>
</dbReference>
<feature type="non-terminal residue" evidence="1">
    <location>
        <position position="1"/>
    </location>
</feature>
<protein>
    <submittedName>
        <fullName evidence="1">11381_t:CDS:1</fullName>
    </submittedName>
</protein>
<dbReference type="AlphaFoldDB" id="A0A9N9E7L9"/>
<gene>
    <name evidence="1" type="ORF">AMORRO_LOCUS10527</name>
</gene>
<evidence type="ECO:0000313" key="1">
    <source>
        <dbReference type="EMBL" id="CAG8663893.1"/>
    </source>
</evidence>
<organism evidence="1 2">
    <name type="scientific">Acaulospora morrowiae</name>
    <dbReference type="NCBI Taxonomy" id="94023"/>
    <lineage>
        <taxon>Eukaryota</taxon>
        <taxon>Fungi</taxon>
        <taxon>Fungi incertae sedis</taxon>
        <taxon>Mucoromycota</taxon>
        <taxon>Glomeromycotina</taxon>
        <taxon>Glomeromycetes</taxon>
        <taxon>Diversisporales</taxon>
        <taxon>Acaulosporaceae</taxon>
        <taxon>Acaulospora</taxon>
    </lineage>
</organism>
<evidence type="ECO:0000313" key="2">
    <source>
        <dbReference type="Proteomes" id="UP000789342"/>
    </source>
</evidence>